<dbReference type="Proteomes" id="UP000050525">
    <property type="component" value="Unassembled WGS sequence"/>
</dbReference>
<accession>A0A151LZP0</accession>
<name>A0A151LZP0_ALLMI</name>
<sequence>MLYERGTKIIQLQQTGSKFGSIQDMLPSSSTTFHSSQPARPPGFLCVSRSHFCSLFHNSSGTEKWSACLSIWIGMLAAISRIPDPPLGLEGFCIPASPCHAPALKPGPQEEECKWRQGVESAQKHGMSKKQARPPRAITWLSARSQPVLGRVESESLPLGNEQ</sequence>
<dbReference type="EMBL" id="AKHW03006856">
    <property type="protein sequence ID" value="KYO17721.1"/>
    <property type="molecule type" value="Genomic_DNA"/>
</dbReference>
<reference evidence="2 3" key="1">
    <citation type="journal article" date="2012" name="Genome Biol.">
        <title>Sequencing three crocodilian genomes to illuminate the evolution of archosaurs and amniotes.</title>
        <authorList>
            <person name="St John J.A."/>
            <person name="Braun E.L."/>
            <person name="Isberg S.R."/>
            <person name="Miles L.G."/>
            <person name="Chong A.Y."/>
            <person name="Gongora J."/>
            <person name="Dalzell P."/>
            <person name="Moran C."/>
            <person name="Bed'hom B."/>
            <person name="Abzhanov A."/>
            <person name="Burgess S.C."/>
            <person name="Cooksey A.M."/>
            <person name="Castoe T.A."/>
            <person name="Crawford N.G."/>
            <person name="Densmore L.D."/>
            <person name="Drew J.C."/>
            <person name="Edwards S.V."/>
            <person name="Faircloth B.C."/>
            <person name="Fujita M.K."/>
            <person name="Greenwold M.J."/>
            <person name="Hoffmann F.G."/>
            <person name="Howard J.M."/>
            <person name="Iguchi T."/>
            <person name="Janes D.E."/>
            <person name="Khan S.Y."/>
            <person name="Kohno S."/>
            <person name="de Koning A.J."/>
            <person name="Lance S.L."/>
            <person name="McCarthy F.M."/>
            <person name="McCormack J.E."/>
            <person name="Merchant M.E."/>
            <person name="Peterson D.G."/>
            <person name="Pollock D.D."/>
            <person name="Pourmand N."/>
            <person name="Raney B.J."/>
            <person name="Roessler K.A."/>
            <person name="Sanford J.R."/>
            <person name="Sawyer R.H."/>
            <person name="Schmidt C.J."/>
            <person name="Triplett E.W."/>
            <person name="Tuberville T.D."/>
            <person name="Venegas-Anaya M."/>
            <person name="Howard J.T."/>
            <person name="Jarvis E.D."/>
            <person name="Guillette L.J.Jr."/>
            <person name="Glenn T.C."/>
            <person name="Green R.E."/>
            <person name="Ray D.A."/>
        </authorList>
    </citation>
    <scope>NUCLEOTIDE SEQUENCE [LARGE SCALE GENOMIC DNA]</scope>
    <source>
        <strain evidence="2">KSC_2009_1</strain>
    </source>
</reference>
<keyword evidence="3" id="KW-1185">Reference proteome</keyword>
<proteinExistence type="predicted"/>
<comment type="caution">
    <text evidence="2">The sequence shown here is derived from an EMBL/GenBank/DDBJ whole genome shotgun (WGS) entry which is preliminary data.</text>
</comment>
<organism evidence="2 3">
    <name type="scientific">Alligator mississippiensis</name>
    <name type="common">American alligator</name>
    <dbReference type="NCBI Taxonomy" id="8496"/>
    <lineage>
        <taxon>Eukaryota</taxon>
        <taxon>Metazoa</taxon>
        <taxon>Chordata</taxon>
        <taxon>Craniata</taxon>
        <taxon>Vertebrata</taxon>
        <taxon>Euteleostomi</taxon>
        <taxon>Archelosauria</taxon>
        <taxon>Archosauria</taxon>
        <taxon>Crocodylia</taxon>
        <taxon>Alligatoridae</taxon>
        <taxon>Alligatorinae</taxon>
        <taxon>Alligator</taxon>
    </lineage>
</organism>
<evidence type="ECO:0000313" key="2">
    <source>
        <dbReference type="EMBL" id="KYO17721.1"/>
    </source>
</evidence>
<evidence type="ECO:0000313" key="3">
    <source>
        <dbReference type="Proteomes" id="UP000050525"/>
    </source>
</evidence>
<evidence type="ECO:0000256" key="1">
    <source>
        <dbReference type="SAM" id="MobiDB-lite"/>
    </source>
</evidence>
<gene>
    <name evidence="2" type="ORF">Y1Q_0018136</name>
</gene>
<protein>
    <submittedName>
        <fullName evidence="2">Uncharacterized protein</fullName>
    </submittedName>
</protein>
<feature type="region of interest" description="Disordered" evidence="1">
    <location>
        <begin position="115"/>
        <end position="137"/>
    </location>
</feature>
<dbReference type="AlphaFoldDB" id="A0A151LZP0"/>